<dbReference type="InterPro" id="IPR012347">
    <property type="entry name" value="Ferritin-like"/>
</dbReference>
<evidence type="ECO:0000313" key="2">
    <source>
        <dbReference type="Proteomes" id="UP000018890"/>
    </source>
</evidence>
<dbReference type="STRING" id="1236970.JCM9140_1418"/>
<dbReference type="OrthoDB" id="1675670at2"/>
<gene>
    <name evidence="1" type="ORF">JCM9140_1418</name>
</gene>
<dbReference type="RefSeq" id="WP_034743837.1">
    <property type="nucleotide sequence ID" value="NZ_BAUT01000010.1"/>
</dbReference>
<comment type="caution">
    <text evidence="1">The sequence shown here is derived from an EMBL/GenBank/DDBJ whole genome shotgun (WGS) entry which is preliminary data.</text>
</comment>
<evidence type="ECO:0008006" key="3">
    <source>
        <dbReference type="Google" id="ProtNLM"/>
    </source>
</evidence>
<proteinExistence type="predicted"/>
<name>W4Q247_9BACI</name>
<dbReference type="Gene3D" id="1.20.1260.10">
    <property type="match status" value="2"/>
</dbReference>
<accession>W4Q247</accession>
<reference evidence="1" key="1">
    <citation type="journal article" date="2014" name="Genome Announc.">
        <title>Draft Genome Sequences of Three Alkaliphilic Bacillus Strains, Bacillus wakoensis JCM 9140T, Bacillus akibai JCM 9157T, and Bacillus hemicellulosilyticus JCM 9152T.</title>
        <authorList>
            <person name="Yuki M."/>
            <person name="Oshima K."/>
            <person name="Suda W."/>
            <person name="Oshida Y."/>
            <person name="Kitamura K."/>
            <person name="Iida T."/>
            <person name="Hattori M."/>
            <person name="Ohkuma M."/>
        </authorList>
    </citation>
    <scope>NUCLEOTIDE SEQUENCE [LARGE SCALE GENOMIC DNA]</scope>
    <source>
        <strain evidence="1">JCM 9140</strain>
    </source>
</reference>
<dbReference type="AlphaFoldDB" id="W4Q247"/>
<keyword evidence="2" id="KW-1185">Reference proteome</keyword>
<organism evidence="1 2">
    <name type="scientific">Halalkalibacter wakoensis JCM 9140</name>
    <dbReference type="NCBI Taxonomy" id="1236970"/>
    <lineage>
        <taxon>Bacteria</taxon>
        <taxon>Bacillati</taxon>
        <taxon>Bacillota</taxon>
        <taxon>Bacilli</taxon>
        <taxon>Bacillales</taxon>
        <taxon>Bacillaceae</taxon>
        <taxon>Halalkalibacter</taxon>
    </lineage>
</organism>
<dbReference type="InterPro" id="IPR021617">
    <property type="entry name" value="DUF3231"/>
</dbReference>
<dbReference type="EMBL" id="BAUT01000010">
    <property type="protein sequence ID" value="GAE25424.1"/>
    <property type="molecule type" value="Genomic_DNA"/>
</dbReference>
<dbReference type="Proteomes" id="UP000018890">
    <property type="component" value="Unassembled WGS sequence"/>
</dbReference>
<sequence length="333" mass="37762">MTLEPKITSSELGTLWMTYQQKTMLYSMLQYFIAKAENPESKEIMSNLANGMDTYIKRMKAIFQEEGAVVPEGYSEKDVHIDAPTLYENYFDIHFTRVMKAVSMGMHTLHLGMVYRKDLLTLTQELTSITQQYFIKCTNYLIEKGVLVRPPHVTMPTEIEFATKQDYLKGIKFGEKRSLTTVEVAHLYHAIENNVIGLNLMKGFAQTAQNDDIKKYFTRGIKLSKQLIENFSKVLTKGDIQVPSIEGGTVTTSVVPPFSDKMMMYCTSLLCSFSLGSNAFGTSFSLRNDIPPVVMLGAKDIFDFATDGAKLLVKHGWMEEAPKMEDRKNLINK</sequence>
<protein>
    <recommendedName>
        <fullName evidence="3">DUF3231 family protein</fullName>
    </recommendedName>
</protein>
<evidence type="ECO:0000313" key="1">
    <source>
        <dbReference type="EMBL" id="GAE25424.1"/>
    </source>
</evidence>
<dbReference type="Pfam" id="PF11553">
    <property type="entry name" value="DUF3231"/>
    <property type="match status" value="2"/>
</dbReference>